<evidence type="ECO:0008006" key="4">
    <source>
        <dbReference type="Google" id="ProtNLM"/>
    </source>
</evidence>
<keyword evidence="3" id="KW-1185">Reference proteome</keyword>
<sequence length="493" mass="56839">MCVTTRAFPCVLRRRGVARQQLAVKVLSKQEPITRIAQQEQVSRKFLYQQKRIAEGALNHAFDKKESENEVLYYLPVTQQWIFQFILALILICHCSYRGVAELLRDLFDYSLSIGTIHNRIKEATEKARQINQNQDLSPIKVPLLDELFQGSRPVLTGVDSDSTYCFLLEAVEHRDEDTWGWYLLEAEAQGLNPDYTIADAGVGIRAGQKAAWGEKPCHGDVWHILDQSTALCRNLAKKAQGATTQRQKLEEKMEAAKLKGEGNKLSAKLIKARKNEANLLNKFADIKILLYWLRNDILSLAGPDWSERMELMNFMIDELKIRENQAHKGIKSLRIALFNQKENLLAFAQVLDKKLANIAHKFQISLSQVRQVCLLMKKSLSTNVYWQKWNHLYQQLSAKFLPVKEAVESAMKSTPRASSLVENLNSRLRNYFFLRKHLNSDYLDLLRFFLNHRTLMSSRIPERVGKSPTELMTGEKHPHWLSLLGFDLFQRV</sequence>
<dbReference type="AlphaFoldDB" id="A0A563W331"/>
<organism evidence="2 3">
    <name type="scientific">Hyella patelloides LEGE 07179</name>
    <dbReference type="NCBI Taxonomy" id="945734"/>
    <lineage>
        <taxon>Bacteria</taxon>
        <taxon>Bacillati</taxon>
        <taxon>Cyanobacteriota</taxon>
        <taxon>Cyanophyceae</taxon>
        <taxon>Pleurocapsales</taxon>
        <taxon>Hyellaceae</taxon>
        <taxon>Hyella</taxon>
    </lineage>
</organism>
<feature type="coiled-coil region" evidence="1">
    <location>
        <begin position="233"/>
        <end position="260"/>
    </location>
</feature>
<accession>A0A563W331</accession>
<proteinExistence type="predicted"/>
<dbReference type="EMBL" id="CAACVJ010000653">
    <property type="protein sequence ID" value="VEP18076.1"/>
    <property type="molecule type" value="Genomic_DNA"/>
</dbReference>
<evidence type="ECO:0000313" key="3">
    <source>
        <dbReference type="Proteomes" id="UP000320055"/>
    </source>
</evidence>
<evidence type="ECO:0000256" key="1">
    <source>
        <dbReference type="SAM" id="Coils"/>
    </source>
</evidence>
<dbReference type="OrthoDB" id="569350at2"/>
<reference evidence="2 3" key="1">
    <citation type="submission" date="2019-01" db="EMBL/GenBank/DDBJ databases">
        <authorList>
            <person name="Brito A."/>
        </authorList>
    </citation>
    <scope>NUCLEOTIDE SEQUENCE [LARGE SCALE GENOMIC DNA]</scope>
    <source>
        <strain evidence="2">1</strain>
    </source>
</reference>
<keyword evidence="1" id="KW-0175">Coiled coil</keyword>
<name>A0A563W331_9CYAN</name>
<gene>
    <name evidence="2" type="ORF">H1P_6870001</name>
</gene>
<protein>
    <recommendedName>
        <fullName evidence="4">Transposase</fullName>
    </recommendedName>
</protein>
<dbReference type="Proteomes" id="UP000320055">
    <property type="component" value="Unassembled WGS sequence"/>
</dbReference>
<evidence type="ECO:0000313" key="2">
    <source>
        <dbReference type="EMBL" id="VEP18076.1"/>
    </source>
</evidence>